<reference evidence="2" key="2">
    <citation type="submission" date="2013-04" db="UniProtKB">
        <authorList>
            <consortium name="EnsemblPlants"/>
        </authorList>
    </citation>
    <scope>IDENTIFICATION</scope>
</reference>
<organism evidence="2">
    <name type="scientific">Oryza brachyantha</name>
    <name type="common">malo sina</name>
    <dbReference type="NCBI Taxonomy" id="4533"/>
    <lineage>
        <taxon>Eukaryota</taxon>
        <taxon>Viridiplantae</taxon>
        <taxon>Streptophyta</taxon>
        <taxon>Embryophyta</taxon>
        <taxon>Tracheophyta</taxon>
        <taxon>Spermatophyta</taxon>
        <taxon>Magnoliopsida</taxon>
        <taxon>Liliopsida</taxon>
        <taxon>Poales</taxon>
        <taxon>Poaceae</taxon>
        <taxon>BOP clade</taxon>
        <taxon>Oryzoideae</taxon>
        <taxon>Oryzeae</taxon>
        <taxon>Oryzinae</taxon>
        <taxon>Oryza</taxon>
    </lineage>
</organism>
<reference evidence="2" key="1">
    <citation type="journal article" date="2013" name="Nat. Commun.">
        <title>Whole-genome sequencing of Oryza brachyantha reveals mechanisms underlying Oryza genome evolution.</title>
        <authorList>
            <person name="Chen J."/>
            <person name="Huang Q."/>
            <person name="Gao D."/>
            <person name="Wang J."/>
            <person name="Lang Y."/>
            <person name="Liu T."/>
            <person name="Li B."/>
            <person name="Bai Z."/>
            <person name="Luis Goicoechea J."/>
            <person name="Liang C."/>
            <person name="Chen C."/>
            <person name="Zhang W."/>
            <person name="Sun S."/>
            <person name="Liao Y."/>
            <person name="Zhang X."/>
            <person name="Yang L."/>
            <person name="Song C."/>
            <person name="Wang M."/>
            <person name="Shi J."/>
            <person name="Liu G."/>
            <person name="Liu J."/>
            <person name="Zhou H."/>
            <person name="Zhou W."/>
            <person name="Yu Q."/>
            <person name="An N."/>
            <person name="Chen Y."/>
            <person name="Cai Q."/>
            <person name="Wang B."/>
            <person name="Liu B."/>
            <person name="Min J."/>
            <person name="Huang Y."/>
            <person name="Wu H."/>
            <person name="Li Z."/>
            <person name="Zhang Y."/>
            <person name="Yin Y."/>
            <person name="Song W."/>
            <person name="Jiang J."/>
            <person name="Jackson S.A."/>
            <person name="Wing R.A."/>
            <person name="Wang J."/>
            <person name="Chen M."/>
        </authorList>
    </citation>
    <scope>NUCLEOTIDE SEQUENCE [LARGE SCALE GENOMIC DNA]</scope>
    <source>
        <strain evidence="2">cv. IRGC 101232</strain>
    </source>
</reference>
<keyword evidence="3" id="KW-1185">Reference proteome</keyword>
<name>J3N6Z0_ORYBR</name>
<feature type="transmembrane region" description="Helical" evidence="1">
    <location>
        <begin position="20"/>
        <end position="37"/>
    </location>
</feature>
<keyword evidence="1" id="KW-0812">Transmembrane</keyword>
<keyword evidence="1" id="KW-1133">Transmembrane helix</keyword>
<dbReference type="Gramene" id="OB11G15760.1">
    <property type="protein sequence ID" value="OB11G15760.1"/>
    <property type="gene ID" value="OB11G15760"/>
</dbReference>
<protein>
    <submittedName>
        <fullName evidence="2">Uncharacterized protein</fullName>
    </submittedName>
</protein>
<dbReference type="EnsemblPlants" id="OB11G15760.1">
    <property type="protein sequence ID" value="OB11G15760.1"/>
    <property type="gene ID" value="OB11G15760"/>
</dbReference>
<keyword evidence="1" id="KW-0472">Membrane</keyword>
<accession>J3N6Z0</accession>
<sequence length="63" mass="7567">MEIEGETTTDPNAIQRHIHHYYKALMLVSIIVYMRLFRFELKLALVRPIHPEEIALVTQFSWR</sequence>
<evidence type="ECO:0000313" key="3">
    <source>
        <dbReference type="Proteomes" id="UP000006038"/>
    </source>
</evidence>
<evidence type="ECO:0000256" key="1">
    <source>
        <dbReference type="SAM" id="Phobius"/>
    </source>
</evidence>
<dbReference type="AlphaFoldDB" id="J3N6Z0"/>
<evidence type="ECO:0000313" key="2">
    <source>
        <dbReference type="EnsemblPlants" id="OB11G15760.1"/>
    </source>
</evidence>
<proteinExistence type="predicted"/>
<dbReference type="HOGENOM" id="CLU_2889382_0_0_1"/>
<dbReference type="Proteomes" id="UP000006038">
    <property type="component" value="Chromosome 11"/>
</dbReference>